<reference evidence="2 3" key="1">
    <citation type="journal article" date="2023" name="Antonie Van Leeuwenhoek">
        <title>Unveiling the genomic potential of a novel thermostable glycoside hydrolases producing Neobacillus sedimentimangrovi UE25.</title>
        <authorList>
            <person name="Ejaz U."/>
            <person name="Saleem F."/>
            <person name="Rashid R."/>
            <person name="Hasan K.A."/>
            <person name="Syed M.N."/>
            <person name="Sohail M."/>
        </authorList>
    </citation>
    <scope>NUCLEOTIDE SEQUENCE [LARGE SCALE GENOMIC DNA]</scope>
    <source>
        <strain evidence="2 3">UE25</strain>
    </source>
</reference>
<dbReference type="EMBL" id="JAJODE010000053">
    <property type="protein sequence ID" value="MCD4840075.1"/>
    <property type="molecule type" value="Genomic_DNA"/>
</dbReference>
<proteinExistence type="predicted"/>
<protein>
    <recommendedName>
        <fullName evidence="4">Small integral membrane protein</fullName>
    </recommendedName>
</protein>
<keyword evidence="1" id="KW-1133">Transmembrane helix</keyword>
<accession>A0ABS8QLD9</accession>
<dbReference type="Pfam" id="PF24838">
    <property type="entry name" value="8xMP"/>
    <property type="match status" value="1"/>
</dbReference>
<evidence type="ECO:0000313" key="3">
    <source>
        <dbReference type="Proteomes" id="UP001162836"/>
    </source>
</evidence>
<keyword evidence="1" id="KW-0472">Membrane</keyword>
<name>A0ABS8QLD9_9BACI</name>
<keyword evidence="3" id="KW-1185">Reference proteome</keyword>
<gene>
    <name evidence="2" type="ORF">LRS37_14660</name>
</gene>
<organism evidence="2 3">
    <name type="scientific">Neobacillus sedimentimangrovi</name>
    <dbReference type="NCBI Taxonomy" id="2699460"/>
    <lineage>
        <taxon>Bacteria</taxon>
        <taxon>Bacillati</taxon>
        <taxon>Bacillota</taxon>
        <taxon>Bacilli</taxon>
        <taxon>Bacillales</taxon>
        <taxon>Bacillaceae</taxon>
        <taxon>Neobacillus</taxon>
    </lineage>
</organism>
<evidence type="ECO:0000256" key="1">
    <source>
        <dbReference type="SAM" id="Phobius"/>
    </source>
</evidence>
<dbReference type="InterPro" id="IPR056918">
    <property type="entry name" value="8xMP"/>
</dbReference>
<sequence length="157" mass="18962">MDSEKYGEEYREHLLEQYKLYVQIMDNTSVQRGNINKFYISVLAFLLTLISIFINNNFSNLIIFIVSLMGLLLCFTWYKNIESFRQLNSGRFQVIHEMEKELPFNCFDKEWEYLKKGNGENYTRLTKIEKYVPLYLSIPYVFILLYYIVEFFLFLKG</sequence>
<keyword evidence="1" id="KW-0812">Transmembrane</keyword>
<evidence type="ECO:0000313" key="2">
    <source>
        <dbReference type="EMBL" id="MCD4840075.1"/>
    </source>
</evidence>
<feature type="transmembrane region" description="Helical" evidence="1">
    <location>
        <begin position="38"/>
        <end position="55"/>
    </location>
</feature>
<dbReference type="RefSeq" id="WP_231315191.1">
    <property type="nucleotide sequence ID" value="NZ_JAJODE010000053.1"/>
</dbReference>
<evidence type="ECO:0008006" key="4">
    <source>
        <dbReference type="Google" id="ProtNLM"/>
    </source>
</evidence>
<dbReference type="Proteomes" id="UP001162836">
    <property type="component" value="Unassembled WGS sequence"/>
</dbReference>
<feature type="transmembrane region" description="Helical" evidence="1">
    <location>
        <begin position="61"/>
        <end position="78"/>
    </location>
</feature>
<comment type="caution">
    <text evidence="2">The sequence shown here is derived from an EMBL/GenBank/DDBJ whole genome shotgun (WGS) entry which is preliminary data.</text>
</comment>
<feature type="transmembrane region" description="Helical" evidence="1">
    <location>
        <begin position="134"/>
        <end position="155"/>
    </location>
</feature>